<proteinExistence type="predicted"/>
<organism evidence="2 3">
    <name type="scientific">Polypedilum vanderplanki</name>
    <name type="common">Sleeping chironomid midge</name>
    <dbReference type="NCBI Taxonomy" id="319348"/>
    <lineage>
        <taxon>Eukaryota</taxon>
        <taxon>Metazoa</taxon>
        <taxon>Ecdysozoa</taxon>
        <taxon>Arthropoda</taxon>
        <taxon>Hexapoda</taxon>
        <taxon>Insecta</taxon>
        <taxon>Pterygota</taxon>
        <taxon>Neoptera</taxon>
        <taxon>Endopterygota</taxon>
        <taxon>Diptera</taxon>
        <taxon>Nematocera</taxon>
        <taxon>Chironomoidea</taxon>
        <taxon>Chironomidae</taxon>
        <taxon>Chironominae</taxon>
        <taxon>Polypedilum</taxon>
        <taxon>Polypedilum</taxon>
    </lineage>
</organism>
<dbReference type="InterPro" id="IPR006616">
    <property type="entry name" value="DM9_repeat"/>
</dbReference>
<evidence type="ECO:0000256" key="1">
    <source>
        <dbReference type="SAM" id="SignalP"/>
    </source>
</evidence>
<feature type="signal peptide" evidence="1">
    <location>
        <begin position="1"/>
        <end position="22"/>
    </location>
</feature>
<dbReference type="SMART" id="SM00696">
    <property type="entry name" value="DM9"/>
    <property type="match status" value="1"/>
</dbReference>
<keyword evidence="1" id="KW-0732">Signal</keyword>
<dbReference type="Pfam" id="PF11901">
    <property type="entry name" value="DM9"/>
    <property type="match status" value="1"/>
</dbReference>
<accession>A0A9J6BBU2</accession>
<protein>
    <submittedName>
        <fullName evidence="2">Uncharacterized protein</fullName>
    </submittedName>
</protein>
<keyword evidence="3" id="KW-1185">Reference proteome</keyword>
<comment type="caution">
    <text evidence="2">The sequence shown here is derived from an EMBL/GenBank/DDBJ whole genome shotgun (WGS) entry which is preliminary data.</text>
</comment>
<dbReference type="PANTHER" id="PTHR31649:SF1">
    <property type="entry name" value="FARNESOIC ACID O-METHYL TRANSFERASE DOMAIN-CONTAINING PROTEIN"/>
    <property type="match status" value="1"/>
</dbReference>
<dbReference type="Proteomes" id="UP001107558">
    <property type="component" value="Chromosome 4"/>
</dbReference>
<gene>
    <name evidence="2" type="ORF">PVAND_015320</name>
</gene>
<sequence>MKNYKWLVKIFASIFFFSIIKAQSNSNCENIFKYECGNKFYRYNLDNEPADYGLTYGQYEPGKEAYVGLSIIQNLAYQINRLTLDPPGVLLYNVAGPSTFSNDTNKIWYLVNDRHHDYTWVDSQNGEIPPFAIEVGKDRSGFSLLIGRIVRPNGLVLLGGVVTFMGVLNYADENGIGQLTNQGYQVLTCQSSVQNETKFMTPVFNFPPNVDTGCINNWQPYQNDDAPNKNGIAAGEFDCNNTAFVGKVNVGKYWSPGRIQTTKPTGIYAQTNGSKEVLYTNGSFYLADNPNYSYYWIPYDGSGKAPDNAVKVRSEIGAYALPVARLKIDGKMEIGAVTLPLASFSDGKGSFNGYQSFEFLVCDPYSKYQCDQVWKQFNNTSLKIDGFKVGSTNFIGRSCGHKLGRAVDAGVYFIDKLTRTEGFDNSSTASYLVKNPNYNYTWIASTNGHKVSNALEQHSEGHFPFYIGTIRVNSQDFIGKVLPGQGLIYIDANGKLKSSSSYFVLTCTSNDVSQGVYQEESDEDWFNEYWCPERKVWNYEEEKCQCKREFKVNEHQENKKWNDKICSYE</sequence>
<name>A0A9J6BBU2_POLVA</name>
<dbReference type="PANTHER" id="PTHR31649">
    <property type="entry name" value="AGAP009604-PA"/>
    <property type="match status" value="1"/>
</dbReference>
<dbReference type="EMBL" id="JADBJN010000004">
    <property type="protein sequence ID" value="KAG5667337.1"/>
    <property type="molecule type" value="Genomic_DNA"/>
</dbReference>
<evidence type="ECO:0000313" key="2">
    <source>
        <dbReference type="EMBL" id="KAG5667337.1"/>
    </source>
</evidence>
<reference evidence="2" key="1">
    <citation type="submission" date="2021-03" db="EMBL/GenBank/DDBJ databases">
        <title>Chromosome level genome of the anhydrobiotic midge Polypedilum vanderplanki.</title>
        <authorList>
            <person name="Yoshida Y."/>
            <person name="Kikawada T."/>
            <person name="Gusev O."/>
        </authorList>
    </citation>
    <scope>NUCLEOTIDE SEQUENCE</scope>
    <source>
        <strain evidence="2">NIAS01</strain>
        <tissue evidence="2">Whole body or cell culture</tissue>
    </source>
</reference>
<evidence type="ECO:0000313" key="3">
    <source>
        <dbReference type="Proteomes" id="UP001107558"/>
    </source>
</evidence>
<dbReference type="AlphaFoldDB" id="A0A9J6BBU2"/>
<feature type="chain" id="PRO_5039909000" evidence="1">
    <location>
        <begin position="23"/>
        <end position="569"/>
    </location>
</feature>